<feature type="region of interest" description="Disordered" evidence="4">
    <location>
        <begin position="403"/>
        <end position="427"/>
    </location>
</feature>
<name>A0A540MJ19_MALBA</name>
<dbReference type="Pfam" id="PF01585">
    <property type="entry name" value="G-patch"/>
    <property type="match status" value="1"/>
</dbReference>
<evidence type="ECO:0000256" key="4">
    <source>
        <dbReference type="SAM" id="MobiDB-lite"/>
    </source>
</evidence>
<proteinExistence type="predicted"/>
<dbReference type="STRING" id="106549.A0A540MJ19"/>
<keyword evidence="2" id="KW-0694">RNA-binding</keyword>
<feature type="compositionally biased region" description="Basic and acidic residues" evidence="4">
    <location>
        <begin position="403"/>
        <end position="413"/>
    </location>
</feature>
<evidence type="ECO:0000256" key="1">
    <source>
        <dbReference type="ARBA" id="ARBA00004123"/>
    </source>
</evidence>
<keyword evidence="3" id="KW-0539">Nucleus</keyword>
<evidence type="ECO:0000259" key="5">
    <source>
        <dbReference type="PROSITE" id="PS50174"/>
    </source>
</evidence>
<dbReference type="EMBL" id="VIEB01000247">
    <property type="protein sequence ID" value="TQD98786.1"/>
    <property type="molecule type" value="Genomic_DNA"/>
</dbReference>
<feature type="domain" description="G-patch" evidence="5">
    <location>
        <begin position="448"/>
        <end position="494"/>
    </location>
</feature>
<feature type="region of interest" description="Disordered" evidence="4">
    <location>
        <begin position="12"/>
        <end position="32"/>
    </location>
</feature>
<dbReference type="GO" id="GO:0003723">
    <property type="term" value="F:RNA binding"/>
    <property type="evidence" value="ECO:0007669"/>
    <property type="project" value="UniProtKB-KW"/>
</dbReference>
<evidence type="ECO:0000313" key="7">
    <source>
        <dbReference type="Proteomes" id="UP000315295"/>
    </source>
</evidence>
<dbReference type="Proteomes" id="UP000315295">
    <property type="component" value="Unassembled WGS sequence"/>
</dbReference>
<dbReference type="GO" id="GO:0005634">
    <property type="term" value="C:nucleus"/>
    <property type="evidence" value="ECO:0007669"/>
    <property type="project" value="UniProtKB-SubCell"/>
</dbReference>
<comment type="subcellular location">
    <subcellularLocation>
        <location evidence="1">Nucleus</location>
    </subcellularLocation>
</comment>
<dbReference type="AlphaFoldDB" id="A0A540MJ19"/>
<reference evidence="6 7" key="1">
    <citation type="journal article" date="2019" name="G3 (Bethesda)">
        <title>Sequencing of a Wild Apple (Malus baccata) Genome Unravels the Differences Between Cultivated and Wild Apple Species Regarding Disease Resistance and Cold Tolerance.</title>
        <authorList>
            <person name="Chen X."/>
        </authorList>
    </citation>
    <scope>NUCLEOTIDE SEQUENCE [LARGE SCALE GENOMIC DNA]</scope>
    <source>
        <strain evidence="7">cv. Shandingzi</strain>
        <tissue evidence="6">Leaves</tissue>
    </source>
</reference>
<dbReference type="GO" id="GO:0000398">
    <property type="term" value="P:mRNA splicing, via spliceosome"/>
    <property type="evidence" value="ECO:0007669"/>
    <property type="project" value="TreeGrafter"/>
</dbReference>
<dbReference type="PANTHER" id="PTHR13948">
    <property type="entry name" value="RNA-BINDING PROTEIN"/>
    <property type="match status" value="1"/>
</dbReference>
<dbReference type="PROSITE" id="PS50174">
    <property type="entry name" value="G_PATCH"/>
    <property type="match status" value="1"/>
</dbReference>
<feature type="region of interest" description="Disordered" evidence="4">
    <location>
        <begin position="93"/>
        <end position="135"/>
    </location>
</feature>
<evidence type="ECO:0000313" key="6">
    <source>
        <dbReference type="EMBL" id="TQD98786.1"/>
    </source>
</evidence>
<gene>
    <name evidence="6" type="ORF">C1H46_015601</name>
</gene>
<dbReference type="InterPro" id="IPR035623">
    <property type="entry name" value="SUA-like_OCRE"/>
</dbReference>
<evidence type="ECO:0000256" key="3">
    <source>
        <dbReference type="ARBA" id="ARBA00023242"/>
    </source>
</evidence>
<protein>
    <recommendedName>
        <fullName evidence="5">G-patch domain-containing protein</fullName>
    </recommendedName>
</protein>
<keyword evidence="7" id="KW-1185">Reference proteome</keyword>
<dbReference type="PANTHER" id="PTHR13948:SF3">
    <property type="entry name" value="FI21118P1"/>
    <property type="match status" value="1"/>
</dbReference>
<dbReference type="SMART" id="SM00443">
    <property type="entry name" value="G_patch"/>
    <property type="match status" value="1"/>
</dbReference>
<comment type="caution">
    <text evidence="6">The sequence shown here is derived from an EMBL/GenBank/DDBJ whole genome shotgun (WGS) entry which is preliminary data.</text>
</comment>
<evidence type="ECO:0000256" key="2">
    <source>
        <dbReference type="ARBA" id="ARBA00022884"/>
    </source>
</evidence>
<feature type="region of interest" description="Disordered" evidence="4">
    <location>
        <begin position="183"/>
        <end position="236"/>
    </location>
</feature>
<accession>A0A540MJ19</accession>
<feature type="compositionally biased region" description="Polar residues" evidence="4">
    <location>
        <begin position="212"/>
        <end position="229"/>
    </location>
</feature>
<dbReference type="CDD" id="cd16166">
    <property type="entry name" value="OCRE_SUA_like"/>
    <property type="match status" value="1"/>
</dbReference>
<sequence length="524" mass="55232">MVPIYDAVGWAPKEYNPDDKQSTAGNEQNGGEMAVQQDGLAPQSGFLWDEASGYYYDAASGFYYDPNTGLYYDGNNGIWYTYDNQIQQYIPCTDQNDNKTSADQSELSKASDGSSNRKAVISAPATTSTSEKAASLPDAVQAAAAAAIAAEKREKERAKEIKLASKSSILANKKKMSNVLTMRKQRSHEGQATRVALDDNQPSGSADDRPVSSVQSAKSKFKTNVTKENTTSSSGVTATVSAAQITSSSGVTDTVSVAETVGLECSVMPRPVSNSIRGTVMGVIRGSGRGVVKSDASFSGSSVGVSMPSTSAPGMAGPSASTNAVTPTVLTPFRTDASALGSYTPAVATGSGKRRFSEMPLTPASAPKEPHTAYRDRAAERRSLYGSSVSFSDDVSDLGFAESNRDSASRKGSFDSMPFPTGVGGGRGVGDSNIDSYEVITAEKAIDESNVGNKMLRNMGWHEGLGLGRDGSGMVEPVQAQSVERRAGLGSQQKKLDPTLEVQAGDSYKTLIQKKALARFREMS</sequence>
<feature type="compositionally biased region" description="Polar residues" evidence="4">
    <location>
        <begin position="93"/>
        <end position="117"/>
    </location>
</feature>
<dbReference type="Pfam" id="PF17780">
    <property type="entry name" value="OCRE"/>
    <property type="match status" value="1"/>
</dbReference>
<dbReference type="InterPro" id="IPR041591">
    <property type="entry name" value="OCRE"/>
</dbReference>
<organism evidence="6 7">
    <name type="scientific">Malus baccata</name>
    <name type="common">Siberian crab apple</name>
    <name type="synonym">Pyrus baccata</name>
    <dbReference type="NCBI Taxonomy" id="106549"/>
    <lineage>
        <taxon>Eukaryota</taxon>
        <taxon>Viridiplantae</taxon>
        <taxon>Streptophyta</taxon>
        <taxon>Embryophyta</taxon>
        <taxon>Tracheophyta</taxon>
        <taxon>Spermatophyta</taxon>
        <taxon>Magnoliopsida</taxon>
        <taxon>eudicotyledons</taxon>
        <taxon>Gunneridae</taxon>
        <taxon>Pentapetalae</taxon>
        <taxon>rosids</taxon>
        <taxon>fabids</taxon>
        <taxon>Rosales</taxon>
        <taxon>Rosaceae</taxon>
        <taxon>Amygdaloideae</taxon>
        <taxon>Maleae</taxon>
        <taxon>Malus</taxon>
    </lineage>
</organism>
<dbReference type="InterPro" id="IPR000467">
    <property type="entry name" value="G_patch_dom"/>
</dbReference>